<dbReference type="OrthoDB" id="10334505at2759"/>
<keyword evidence="2" id="KW-1185">Reference proteome</keyword>
<comment type="caution">
    <text evidence="1">The sequence shown here is derived from an EMBL/GenBank/DDBJ whole genome shotgun (WGS) entry which is preliminary data.</text>
</comment>
<dbReference type="AlphaFoldDB" id="A0A812IUP5"/>
<organism evidence="1 2">
    <name type="scientific">Symbiodinium pilosum</name>
    <name type="common">Dinoflagellate</name>
    <dbReference type="NCBI Taxonomy" id="2952"/>
    <lineage>
        <taxon>Eukaryota</taxon>
        <taxon>Sar</taxon>
        <taxon>Alveolata</taxon>
        <taxon>Dinophyceae</taxon>
        <taxon>Suessiales</taxon>
        <taxon>Symbiodiniaceae</taxon>
        <taxon>Symbiodinium</taxon>
    </lineage>
</organism>
<name>A0A812IUP5_SYMPI</name>
<accession>A0A812IUP5</accession>
<dbReference type="EMBL" id="CAJNIZ010000508">
    <property type="protein sequence ID" value="CAE7167986.1"/>
    <property type="molecule type" value="Genomic_DNA"/>
</dbReference>
<evidence type="ECO:0000313" key="2">
    <source>
        <dbReference type="Proteomes" id="UP000649617"/>
    </source>
</evidence>
<sequence length="76" mass="8281">MHAYLGTGLEVLSDKGGREEFRCDILETPTMFDGVCEVSVGTPAGFYNFTYVLQDAKTGEGYGRNSWEAGSQGLHI</sequence>
<gene>
    <name evidence="1" type="primary">dnaJ</name>
    <name evidence="1" type="ORF">SPIL2461_LOCUS612</name>
</gene>
<proteinExistence type="predicted"/>
<reference evidence="1" key="1">
    <citation type="submission" date="2021-02" db="EMBL/GenBank/DDBJ databases">
        <authorList>
            <person name="Dougan E. K."/>
            <person name="Rhodes N."/>
            <person name="Thang M."/>
            <person name="Chan C."/>
        </authorList>
    </citation>
    <scope>NUCLEOTIDE SEQUENCE</scope>
</reference>
<evidence type="ECO:0000313" key="1">
    <source>
        <dbReference type="EMBL" id="CAE7167986.1"/>
    </source>
</evidence>
<dbReference type="Proteomes" id="UP000649617">
    <property type="component" value="Unassembled WGS sequence"/>
</dbReference>
<protein>
    <submittedName>
        <fullName evidence="1">DnaJ protein</fullName>
    </submittedName>
</protein>